<keyword evidence="2" id="KW-1185">Reference proteome</keyword>
<dbReference type="Proteomes" id="UP000479710">
    <property type="component" value="Unassembled WGS sequence"/>
</dbReference>
<dbReference type="EMBL" id="SPHZ02000003">
    <property type="protein sequence ID" value="KAF0927342.1"/>
    <property type="molecule type" value="Genomic_DNA"/>
</dbReference>
<reference evidence="1 2" key="1">
    <citation type="submission" date="2019-11" db="EMBL/GenBank/DDBJ databases">
        <title>Whole genome sequence of Oryza granulata.</title>
        <authorList>
            <person name="Li W."/>
        </authorList>
    </citation>
    <scope>NUCLEOTIDE SEQUENCE [LARGE SCALE GENOMIC DNA]</scope>
    <source>
        <strain evidence="2">cv. Menghai</strain>
        <tissue evidence="1">Leaf</tissue>
    </source>
</reference>
<comment type="caution">
    <text evidence="1">The sequence shown here is derived from an EMBL/GenBank/DDBJ whole genome shotgun (WGS) entry which is preliminary data.</text>
</comment>
<evidence type="ECO:0000313" key="2">
    <source>
        <dbReference type="Proteomes" id="UP000479710"/>
    </source>
</evidence>
<organism evidence="1 2">
    <name type="scientific">Oryza meyeriana var. granulata</name>
    <dbReference type="NCBI Taxonomy" id="110450"/>
    <lineage>
        <taxon>Eukaryota</taxon>
        <taxon>Viridiplantae</taxon>
        <taxon>Streptophyta</taxon>
        <taxon>Embryophyta</taxon>
        <taxon>Tracheophyta</taxon>
        <taxon>Spermatophyta</taxon>
        <taxon>Magnoliopsida</taxon>
        <taxon>Liliopsida</taxon>
        <taxon>Poales</taxon>
        <taxon>Poaceae</taxon>
        <taxon>BOP clade</taxon>
        <taxon>Oryzoideae</taxon>
        <taxon>Oryzeae</taxon>
        <taxon>Oryzinae</taxon>
        <taxon>Oryza</taxon>
        <taxon>Oryza meyeriana</taxon>
    </lineage>
</organism>
<accession>A0A6G1ERZ5</accession>
<proteinExistence type="predicted"/>
<sequence>MQRFMQMHEGVMDNMHDGQAKGIVHLIGLFHHWIIESRGRARTSDADHTEAEASVQLQLNKQLQTLCTVDSRC</sequence>
<gene>
    <name evidence="1" type="ORF">E2562_031955</name>
</gene>
<dbReference type="AlphaFoldDB" id="A0A6G1ERZ5"/>
<evidence type="ECO:0000313" key="1">
    <source>
        <dbReference type="EMBL" id="KAF0927342.1"/>
    </source>
</evidence>
<name>A0A6G1ERZ5_9ORYZ</name>
<protein>
    <submittedName>
        <fullName evidence="1">Uncharacterized protein</fullName>
    </submittedName>
</protein>